<reference evidence="9" key="1">
    <citation type="journal article" date="2021" name="PeerJ">
        <title>Extensive microbial diversity within the chicken gut microbiome revealed by metagenomics and culture.</title>
        <authorList>
            <person name="Gilroy R."/>
            <person name="Ravi A."/>
            <person name="Getino M."/>
            <person name="Pursley I."/>
            <person name="Horton D.L."/>
            <person name="Alikhan N.F."/>
            <person name="Baker D."/>
            <person name="Gharbi K."/>
            <person name="Hall N."/>
            <person name="Watson M."/>
            <person name="Adriaenssens E.M."/>
            <person name="Foster-Nyarko E."/>
            <person name="Jarju S."/>
            <person name="Secka A."/>
            <person name="Antonio M."/>
            <person name="Oren A."/>
            <person name="Chaudhuri R.R."/>
            <person name="La Ragione R."/>
            <person name="Hildebrand F."/>
            <person name="Pallen M.J."/>
        </authorList>
    </citation>
    <scope>NUCLEOTIDE SEQUENCE</scope>
    <source>
        <strain evidence="9">ChiHjej13B12-9602</strain>
    </source>
</reference>
<dbReference type="GO" id="GO:0005525">
    <property type="term" value="F:GTP binding"/>
    <property type="evidence" value="ECO:0007669"/>
    <property type="project" value="UniProtKB-KW"/>
</dbReference>
<gene>
    <name evidence="9" type="primary">hypB</name>
    <name evidence="9" type="ORF">K8V70_01625</name>
</gene>
<keyword evidence="6" id="KW-0862">Zinc</keyword>
<dbReference type="Proteomes" id="UP000753256">
    <property type="component" value="Unassembled WGS sequence"/>
</dbReference>
<evidence type="ECO:0000256" key="7">
    <source>
        <dbReference type="ARBA" id="ARBA00023134"/>
    </source>
</evidence>
<dbReference type="Pfam" id="PF02492">
    <property type="entry name" value="cobW"/>
    <property type="match status" value="1"/>
</dbReference>
<sequence length="230" mass="24674">MSERVIDLEKPILSRNDRLAAQLRERFRDTGTFVVNVLSSPGSGKSSMILATSARLRDAYGLRSAVIEGDIASDVDAQRMKAAGMPAIQINTGGLCHLEGNMIGQAVEALDGAVGLSKIDVIFIENVGNLVCPVDFDLGENLCVMILSVPEGDDKPLKYPGIFQHAGALLLNKVDVAPAFDFNREGYNRVLDDLNPAAPRFEVSATKGDGMDAWVSWLAEQVRGARASTA</sequence>
<dbReference type="CDD" id="cd05390">
    <property type="entry name" value="HypB"/>
    <property type="match status" value="1"/>
</dbReference>
<dbReference type="NCBIfam" id="TIGR00073">
    <property type="entry name" value="hypB"/>
    <property type="match status" value="1"/>
</dbReference>
<evidence type="ECO:0000256" key="5">
    <source>
        <dbReference type="ARBA" id="ARBA00022801"/>
    </source>
</evidence>
<feature type="domain" description="CobW/HypB/UreG nucleotide-binding" evidence="8">
    <location>
        <begin position="34"/>
        <end position="199"/>
    </location>
</feature>
<comment type="caution">
    <text evidence="9">The sequence shown here is derived from an EMBL/GenBank/DDBJ whole genome shotgun (WGS) entry which is preliminary data.</text>
</comment>
<evidence type="ECO:0000313" key="10">
    <source>
        <dbReference type="Proteomes" id="UP000753256"/>
    </source>
</evidence>
<dbReference type="InterPro" id="IPR027417">
    <property type="entry name" value="P-loop_NTPase"/>
</dbReference>
<proteinExistence type="inferred from homology"/>
<dbReference type="AlphaFoldDB" id="A0A921IRQ7"/>
<evidence type="ECO:0000256" key="3">
    <source>
        <dbReference type="ARBA" id="ARBA00022723"/>
    </source>
</evidence>
<dbReference type="GO" id="GO:0008270">
    <property type="term" value="F:zinc ion binding"/>
    <property type="evidence" value="ECO:0007669"/>
    <property type="project" value="TreeGrafter"/>
</dbReference>
<dbReference type="PIRSF" id="PIRSF005624">
    <property type="entry name" value="Ni-bind_GTPase"/>
    <property type="match status" value="1"/>
</dbReference>
<dbReference type="GO" id="GO:0003924">
    <property type="term" value="F:GTPase activity"/>
    <property type="evidence" value="ECO:0007669"/>
    <property type="project" value="InterPro"/>
</dbReference>
<keyword evidence="5" id="KW-0378">Hydrolase</keyword>
<keyword evidence="4" id="KW-0547">Nucleotide-binding</keyword>
<reference evidence="9" key="2">
    <citation type="submission" date="2021-09" db="EMBL/GenBank/DDBJ databases">
        <authorList>
            <person name="Gilroy R."/>
        </authorList>
    </citation>
    <scope>NUCLEOTIDE SEQUENCE</scope>
    <source>
        <strain evidence="9">ChiHjej13B12-9602</strain>
    </source>
</reference>
<evidence type="ECO:0000256" key="6">
    <source>
        <dbReference type="ARBA" id="ARBA00022833"/>
    </source>
</evidence>
<name>A0A921IRQ7_9ACTN</name>
<dbReference type="GO" id="GO:0016151">
    <property type="term" value="F:nickel cation binding"/>
    <property type="evidence" value="ECO:0007669"/>
    <property type="project" value="InterPro"/>
</dbReference>
<evidence type="ECO:0000259" key="8">
    <source>
        <dbReference type="Pfam" id="PF02492"/>
    </source>
</evidence>
<dbReference type="RefSeq" id="WP_273188781.1">
    <property type="nucleotide sequence ID" value="NZ_DYUZ01000007.1"/>
</dbReference>
<protein>
    <submittedName>
        <fullName evidence="9">Hydrogenase nickel incorporation protein HypB</fullName>
    </submittedName>
</protein>
<dbReference type="PANTHER" id="PTHR30134">
    <property type="entry name" value="HYDROGENASE PROTEIN ASSEMBLY PROTEIN, NICKEL CHAPERONE"/>
    <property type="match status" value="1"/>
</dbReference>
<comment type="similarity">
    <text evidence="1">Belongs to the SIMIBI class G3E GTPase family. HypB/HupM subfamily.</text>
</comment>
<dbReference type="GO" id="GO:0051604">
    <property type="term" value="P:protein maturation"/>
    <property type="evidence" value="ECO:0007669"/>
    <property type="project" value="InterPro"/>
</dbReference>
<keyword evidence="3" id="KW-0479">Metal-binding</keyword>
<evidence type="ECO:0000256" key="4">
    <source>
        <dbReference type="ARBA" id="ARBA00022741"/>
    </source>
</evidence>
<evidence type="ECO:0000256" key="1">
    <source>
        <dbReference type="ARBA" id="ARBA00006211"/>
    </source>
</evidence>
<organism evidence="9 10">
    <name type="scientific">Enorma phocaeensis</name>
    <dbReference type="NCBI Taxonomy" id="1871019"/>
    <lineage>
        <taxon>Bacteria</taxon>
        <taxon>Bacillati</taxon>
        <taxon>Actinomycetota</taxon>
        <taxon>Coriobacteriia</taxon>
        <taxon>Coriobacteriales</taxon>
        <taxon>Coriobacteriaceae</taxon>
        <taxon>Enorma</taxon>
    </lineage>
</organism>
<dbReference type="Gene3D" id="3.40.50.300">
    <property type="entry name" value="P-loop containing nucleotide triphosphate hydrolases"/>
    <property type="match status" value="1"/>
</dbReference>
<dbReference type="SUPFAM" id="SSF52540">
    <property type="entry name" value="P-loop containing nucleoside triphosphate hydrolases"/>
    <property type="match status" value="1"/>
</dbReference>
<keyword evidence="2" id="KW-0533">Nickel</keyword>
<evidence type="ECO:0000256" key="2">
    <source>
        <dbReference type="ARBA" id="ARBA00022596"/>
    </source>
</evidence>
<accession>A0A921IRQ7</accession>
<dbReference type="EMBL" id="DYUZ01000007">
    <property type="protein sequence ID" value="HJG36552.1"/>
    <property type="molecule type" value="Genomic_DNA"/>
</dbReference>
<dbReference type="InterPro" id="IPR003495">
    <property type="entry name" value="CobW/HypB/UreG_nucleotide-bd"/>
</dbReference>
<evidence type="ECO:0000313" key="9">
    <source>
        <dbReference type="EMBL" id="HJG36552.1"/>
    </source>
</evidence>
<keyword evidence="7" id="KW-0342">GTP-binding</keyword>
<dbReference type="PANTHER" id="PTHR30134:SF2">
    <property type="entry name" value="HYDROGENASE MATURATION FACTOR HYPB"/>
    <property type="match status" value="1"/>
</dbReference>
<dbReference type="InterPro" id="IPR004392">
    <property type="entry name" value="Hyd_mat_HypB"/>
</dbReference>